<dbReference type="Proteomes" id="UP000076408">
    <property type="component" value="Unassembled WGS sequence"/>
</dbReference>
<evidence type="ECO:0000313" key="5">
    <source>
        <dbReference type="Proteomes" id="UP000076408"/>
    </source>
</evidence>
<reference evidence="5" key="1">
    <citation type="journal article" date="2014" name="Genome Biol.">
        <title>Genome analysis of a major urban malaria vector mosquito, Anopheles stephensi.</title>
        <authorList>
            <person name="Jiang X."/>
            <person name="Peery A."/>
            <person name="Hall A.B."/>
            <person name="Sharma A."/>
            <person name="Chen X.G."/>
            <person name="Waterhouse R.M."/>
            <person name="Komissarov A."/>
            <person name="Riehle M.M."/>
            <person name="Shouche Y."/>
            <person name="Sharakhova M.V."/>
            <person name="Lawson D."/>
            <person name="Pakpour N."/>
            <person name="Arensburger P."/>
            <person name="Davidson V.L."/>
            <person name="Eiglmeier K."/>
            <person name="Emrich S."/>
            <person name="George P."/>
            <person name="Kennedy R.C."/>
            <person name="Mane S.P."/>
            <person name="Maslen G."/>
            <person name="Oringanje C."/>
            <person name="Qi Y."/>
            <person name="Settlage R."/>
            <person name="Tojo M."/>
            <person name="Tubio J.M."/>
            <person name="Unger M.F."/>
            <person name="Wang B."/>
            <person name="Vernick K.D."/>
            <person name="Ribeiro J.M."/>
            <person name="James A.A."/>
            <person name="Michel K."/>
            <person name="Riehle M.A."/>
            <person name="Luckhart S."/>
            <person name="Sharakhov I.V."/>
            <person name="Tu Z."/>
        </authorList>
    </citation>
    <scope>NUCLEOTIDE SEQUENCE [LARGE SCALE GENOMIC DNA]</scope>
    <source>
        <strain evidence="5">Indian</strain>
    </source>
</reference>
<dbReference type="Gene3D" id="2.20.25.240">
    <property type="match status" value="1"/>
</dbReference>
<evidence type="ECO:0000313" key="4">
    <source>
        <dbReference type="EnsemblMetazoa" id="ASTEI03345-PA"/>
    </source>
</evidence>
<keyword evidence="2" id="KW-0863">Zinc-finger</keyword>
<dbReference type="InterPro" id="IPR007588">
    <property type="entry name" value="Znf_FLYWCH"/>
</dbReference>
<organism evidence="4 5">
    <name type="scientific">Anopheles stephensi</name>
    <name type="common">Indo-Pakistan malaria mosquito</name>
    <dbReference type="NCBI Taxonomy" id="30069"/>
    <lineage>
        <taxon>Eukaryota</taxon>
        <taxon>Metazoa</taxon>
        <taxon>Ecdysozoa</taxon>
        <taxon>Arthropoda</taxon>
        <taxon>Hexapoda</taxon>
        <taxon>Insecta</taxon>
        <taxon>Pterygota</taxon>
        <taxon>Neoptera</taxon>
        <taxon>Endopterygota</taxon>
        <taxon>Diptera</taxon>
        <taxon>Nematocera</taxon>
        <taxon>Culicoidea</taxon>
        <taxon>Culicidae</taxon>
        <taxon>Anophelinae</taxon>
        <taxon>Anopheles</taxon>
    </lineage>
</organism>
<dbReference type="VEuPathDB" id="VectorBase:ASTE008110"/>
<keyword evidence="1" id="KW-0479">Metal-binding</keyword>
<dbReference type="GO" id="GO:0008270">
    <property type="term" value="F:zinc ion binding"/>
    <property type="evidence" value="ECO:0007669"/>
    <property type="project" value="UniProtKB-KW"/>
</dbReference>
<protein>
    <submittedName>
        <fullName evidence="4">FLYWCH-type domain-containing protein</fullName>
    </submittedName>
</protein>
<dbReference type="EnsemblMetazoa" id="ASTEI03345-RA">
    <property type="protein sequence ID" value="ASTEI03345-PA"/>
    <property type="gene ID" value="ASTEI03345"/>
</dbReference>
<keyword evidence="5" id="KW-1185">Reference proteome</keyword>
<reference evidence="4" key="2">
    <citation type="submission" date="2020-05" db="UniProtKB">
        <authorList>
            <consortium name="EnsemblMetazoa"/>
        </authorList>
    </citation>
    <scope>IDENTIFICATION</scope>
    <source>
        <strain evidence="4">Indian</strain>
    </source>
</reference>
<evidence type="ECO:0000256" key="2">
    <source>
        <dbReference type="ARBA" id="ARBA00022771"/>
    </source>
</evidence>
<dbReference type="AlphaFoldDB" id="A0A182Y4F9"/>
<dbReference type="STRING" id="30069.A0A182Y4F9"/>
<dbReference type="OMA" id="MATWSKS"/>
<dbReference type="VEuPathDB" id="VectorBase:ASTEI03345"/>
<keyword evidence="3" id="KW-0862">Zinc</keyword>
<sequence>MATWSKSVRPVSLLHVDGWLFTAGQRGKPKLVVENNSFFRTKGDSLRAYWSCSFYKSKRCRCKLVTHRGSPTIKYTHKPHTHADEYIDASTVTPLDADIDEFYTRDVS</sequence>
<proteinExistence type="predicted"/>
<evidence type="ECO:0000256" key="3">
    <source>
        <dbReference type="ARBA" id="ARBA00022833"/>
    </source>
</evidence>
<name>A0A182Y4F9_ANOST</name>
<dbReference type="Pfam" id="PF04500">
    <property type="entry name" value="FLYWCH"/>
    <property type="match status" value="1"/>
</dbReference>
<accession>A0A182Y4F9</accession>
<evidence type="ECO:0000256" key="1">
    <source>
        <dbReference type="ARBA" id="ARBA00022723"/>
    </source>
</evidence>